<evidence type="ECO:0000256" key="1">
    <source>
        <dbReference type="ARBA" id="ARBA00022553"/>
    </source>
</evidence>
<gene>
    <name evidence="3" type="ORF">MIND_00046800</name>
</gene>
<evidence type="ECO:0000313" key="3">
    <source>
        <dbReference type="EMBL" id="KAF7315322.1"/>
    </source>
</evidence>
<dbReference type="Proteomes" id="UP000636479">
    <property type="component" value="Unassembled WGS sequence"/>
</dbReference>
<keyword evidence="1" id="KW-0597">Phosphoprotein</keyword>
<proteinExistence type="predicted"/>
<dbReference type="PANTHER" id="PTHR46551:SF1">
    <property type="entry name" value="SAP DOMAIN-CONTAINING RIBONUCLEOPROTEIN"/>
    <property type="match status" value="1"/>
</dbReference>
<accession>A0A8H6TEK0</accession>
<comment type="caution">
    <text evidence="3">The sequence shown here is derived from an EMBL/GenBank/DDBJ whole genome shotgun (WGS) entry which is preliminary data.</text>
</comment>
<dbReference type="SUPFAM" id="SSF68906">
    <property type="entry name" value="SAP domain"/>
    <property type="match status" value="1"/>
</dbReference>
<dbReference type="EMBL" id="JACAZF010000001">
    <property type="protein sequence ID" value="KAF7315322.1"/>
    <property type="molecule type" value="Genomic_DNA"/>
</dbReference>
<feature type="compositionally biased region" description="Basic and acidic residues" evidence="2">
    <location>
        <begin position="136"/>
        <end position="145"/>
    </location>
</feature>
<evidence type="ECO:0008006" key="5">
    <source>
        <dbReference type="Google" id="ProtNLM"/>
    </source>
</evidence>
<dbReference type="GeneID" id="59339951"/>
<organism evidence="3 4">
    <name type="scientific">Mycena indigotica</name>
    <dbReference type="NCBI Taxonomy" id="2126181"/>
    <lineage>
        <taxon>Eukaryota</taxon>
        <taxon>Fungi</taxon>
        <taxon>Dikarya</taxon>
        <taxon>Basidiomycota</taxon>
        <taxon>Agaricomycotina</taxon>
        <taxon>Agaricomycetes</taxon>
        <taxon>Agaricomycetidae</taxon>
        <taxon>Agaricales</taxon>
        <taxon>Marasmiineae</taxon>
        <taxon>Mycenaceae</taxon>
        <taxon>Mycena</taxon>
    </lineage>
</organism>
<dbReference type="OrthoDB" id="445357at2759"/>
<dbReference type="GO" id="GO:0005634">
    <property type="term" value="C:nucleus"/>
    <property type="evidence" value="ECO:0007669"/>
    <property type="project" value="TreeGrafter"/>
</dbReference>
<dbReference type="InterPro" id="IPR036361">
    <property type="entry name" value="SAP_dom_sf"/>
</dbReference>
<feature type="compositionally biased region" description="Basic and acidic residues" evidence="2">
    <location>
        <begin position="113"/>
        <end position="122"/>
    </location>
</feature>
<name>A0A8H6TEK0_9AGAR</name>
<dbReference type="PANTHER" id="PTHR46551">
    <property type="entry name" value="SAP DOMAIN-CONTAINING RIBONUCLEOPROTEIN"/>
    <property type="match status" value="1"/>
</dbReference>
<dbReference type="GO" id="GO:0016973">
    <property type="term" value="P:poly(A)+ mRNA export from nucleus"/>
    <property type="evidence" value="ECO:0007669"/>
    <property type="project" value="TreeGrafter"/>
</dbReference>
<sequence length="205" mass="22659">MEAKLKSLKVADLRELLKGQTLPTKITKNDLITRIMASKEAQEAFNAKYAPKDDLLAPPEDLDWDADQVAAEPEVVAVTEPETPAPTPPEPAPKTTVEPIATETVVSPPSTTEKAEDPELAKRKQRAERFGIPLVEPRKPVEKQPKKTTPTKAANGNLKETEEKLNSRAARFGTGKKRPAPAVEEVDAEEQERRQKRAERFGIKP</sequence>
<dbReference type="RefSeq" id="XP_037225345.1">
    <property type="nucleotide sequence ID" value="XM_037357435.1"/>
</dbReference>
<evidence type="ECO:0000313" key="4">
    <source>
        <dbReference type="Proteomes" id="UP000636479"/>
    </source>
</evidence>
<keyword evidence="4" id="KW-1185">Reference proteome</keyword>
<feature type="region of interest" description="Disordered" evidence="2">
    <location>
        <begin position="79"/>
        <end position="205"/>
    </location>
</feature>
<evidence type="ECO:0000256" key="2">
    <source>
        <dbReference type="SAM" id="MobiDB-lite"/>
    </source>
</evidence>
<feature type="compositionally biased region" description="Pro residues" evidence="2">
    <location>
        <begin position="83"/>
        <end position="92"/>
    </location>
</feature>
<dbReference type="InterPro" id="IPR052240">
    <property type="entry name" value="SAP_domain_ribonucleoprotein"/>
</dbReference>
<dbReference type="Gene3D" id="1.10.720.30">
    <property type="entry name" value="SAP domain"/>
    <property type="match status" value="1"/>
</dbReference>
<protein>
    <recommendedName>
        <fullName evidence="5">THO1-MOS11 C-terminal domain-containing protein</fullName>
    </recommendedName>
</protein>
<reference evidence="3" key="1">
    <citation type="submission" date="2020-05" db="EMBL/GenBank/DDBJ databases">
        <title>Mycena genomes resolve the evolution of fungal bioluminescence.</title>
        <authorList>
            <person name="Tsai I.J."/>
        </authorList>
    </citation>
    <scope>NUCLEOTIDE SEQUENCE</scope>
    <source>
        <strain evidence="3">171206Taipei</strain>
    </source>
</reference>
<dbReference type="AlphaFoldDB" id="A0A8H6TEK0"/>